<gene>
    <name evidence="1" type="ORF">SOCE26_002110</name>
</gene>
<evidence type="ECO:0000313" key="2">
    <source>
        <dbReference type="Proteomes" id="UP000238348"/>
    </source>
</evidence>
<accession>A0A2L0EHS0</accession>
<name>A0A2L0EHS0_SORCE</name>
<evidence type="ECO:0008006" key="3">
    <source>
        <dbReference type="Google" id="ProtNLM"/>
    </source>
</evidence>
<protein>
    <recommendedName>
        <fullName evidence="3">Transposase</fullName>
    </recommendedName>
</protein>
<organism evidence="1 2">
    <name type="scientific">Sorangium cellulosum</name>
    <name type="common">Polyangium cellulosum</name>
    <dbReference type="NCBI Taxonomy" id="56"/>
    <lineage>
        <taxon>Bacteria</taxon>
        <taxon>Pseudomonadati</taxon>
        <taxon>Myxococcota</taxon>
        <taxon>Polyangia</taxon>
        <taxon>Polyangiales</taxon>
        <taxon>Polyangiaceae</taxon>
        <taxon>Sorangium</taxon>
    </lineage>
</organism>
<proteinExistence type="predicted"/>
<dbReference type="Proteomes" id="UP000238348">
    <property type="component" value="Chromosome"/>
</dbReference>
<reference evidence="1 2" key="1">
    <citation type="submission" date="2015-09" db="EMBL/GenBank/DDBJ databases">
        <title>Sorangium comparison.</title>
        <authorList>
            <person name="Zaburannyi N."/>
            <person name="Bunk B."/>
            <person name="Overmann J."/>
            <person name="Mueller R."/>
        </authorList>
    </citation>
    <scope>NUCLEOTIDE SEQUENCE [LARGE SCALE GENOMIC DNA]</scope>
    <source>
        <strain evidence="1 2">So ce26</strain>
    </source>
</reference>
<sequence length="58" mass="6681">MFGVLAFAERQIVPGKPLRARGLARLIWQMFSVEIHPRTIERALGGKKNRHSGRPSRW</sequence>
<dbReference type="AlphaFoldDB" id="A0A2L0EHS0"/>
<dbReference type="EMBL" id="CP012673">
    <property type="protein sequence ID" value="AUX38831.1"/>
    <property type="molecule type" value="Genomic_DNA"/>
</dbReference>
<evidence type="ECO:0000313" key="1">
    <source>
        <dbReference type="EMBL" id="AUX38831.1"/>
    </source>
</evidence>